<sequence>MQNDPANRVDPGPQVLACLYRAGYDEHFETKEFKNRHANCYKAVYEFTKLESKDTKLNRLLTRACQPVIQSKCSNLINEEIDHGDVMECLSQHKEAEEMTPKCRSYVHHFELISMRDYHFNYKFTQSCEADINVTVNRNFNPCFAFSKFDDKKNMKDADPTLMQKCDADIRKLNCQKEENFEGIIECLREGYEKLTPDCKALVFDREKIEAMDNTFDDALLKQCGFDLRKFCGSTTEGDTALRCLSNSKIIRVLQPNCQKIVHERLKEQSRDDRLRPGLLKVCEDDAKQYCEKEYNKIRNRQYGEQQLGAVISSCLRQQLARFNVPISTACKAELSFVILEAEFDIQLDPALYKACKETIPVHCSNKIVKEGGKFETVLECLKADFYTNQIQDPECAKQLSRITQEALVDIHLDPVLHEACSVDIARICRDVPPGQSRIITCLNDALEVPRIQMSDQCRTKLSERKKLWNVAHESYNMQFPDSFASAYQAIASHPQRDSILAWFGGMILLIMLVGCCCGRLSKRTSHELKNR</sequence>
<organism evidence="1 2">
    <name type="scientific">Panagrolaimus sp. ES5</name>
    <dbReference type="NCBI Taxonomy" id="591445"/>
    <lineage>
        <taxon>Eukaryota</taxon>
        <taxon>Metazoa</taxon>
        <taxon>Ecdysozoa</taxon>
        <taxon>Nematoda</taxon>
        <taxon>Chromadorea</taxon>
        <taxon>Rhabditida</taxon>
        <taxon>Tylenchina</taxon>
        <taxon>Panagrolaimomorpha</taxon>
        <taxon>Panagrolaimoidea</taxon>
        <taxon>Panagrolaimidae</taxon>
        <taxon>Panagrolaimus</taxon>
    </lineage>
</organism>
<dbReference type="Proteomes" id="UP000887579">
    <property type="component" value="Unplaced"/>
</dbReference>
<reference evidence="2" key="1">
    <citation type="submission" date="2022-11" db="UniProtKB">
        <authorList>
            <consortium name="WormBaseParasite"/>
        </authorList>
    </citation>
    <scope>IDENTIFICATION</scope>
</reference>
<evidence type="ECO:0000313" key="2">
    <source>
        <dbReference type="WBParaSite" id="ES5_v2.g22523.t1"/>
    </source>
</evidence>
<protein>
    <submittedName>
        <fullName evidence="2">Golgi apparatus protein 1</fullName>
    </submittedName>
</protein>
<proteinExistence type="predicted"/>
<accession>A0AC34FYV0</accession>
<name>A0AC34FYV0_9BILA</name>
<dbReference type="WBParaSite" id="ES5_v2.g22523.t1">
    <property type="protein sequence ID" value="ES5_v2.g22523.t1"/>
    <property type="gene ID" value="ES5_v2.g22523"/>
</dbReference>
<evidence type="ECO:0000313" key="1">
    <source>
        <dbReference type="Proteomes" id="UP000887579"/>
    </source>
</evidence>